<reference evidence="3" key="1">
    <citation type="journal article" date="2011" name="Nature">
        <title>Genome sequence and analysis of the tuber crop potato.</title>
        <authorList>
            <consortium name="The Potato Genome Sequencing Consortium"/>
        </authorList>
    </citation>
    <scope>NUCLEOTIDE SEQUENCE [LARGE SCALE GENOMIC DNA]</scope>
    <source>
        <strain evidence="3">cv. DM1-3 516 R44</strain>
    </source>
</reference>
<feature type="region of interest" description="Disordered" evidence="1">
    <location>
        <begin position="275"/>
        <end position="309"/>
    </location>
</feature>
<evidence type="ECO:0000313" key="2">
    <source>
        <dbReference type="EnsemblPlants" id="PGSC0003DMT400095097"/>
    </source>
</evidence>
<dbReference type="AlphaFoldDB" id="M1DVK8"/>
<keyword evidence="3" id="KW-1185">Reference proteome</keyword>
<evidence type="ECO:0000313" key="3">
    <source>
        <dbReference type="Proteomes" id="UP000011115"/>
    </source>
</evidence>
<dbReference type="Gramene" id="PGSC0003DMT400095097">
    <property type="protein sequence ID" value="PGSC0003DMT400095097"/>
    <property type="gene ID" value="PGSC0003DMG400044668"/>
</dbReference>
<organism evidence="2 3">
    <name type="scientific">Solanum tuberosum</name>
    <name type="common">Potato</name>
    <dbReference type="NCBI Taxonomy" id="4113"/>
    <lineage>
        <taxon>Eukaryota</taxon>
        <taxon>Viridiplantae</taxon>
        <taxon>Streptophyta</taxon>
        <taxon>Embryophyta</taxon>
        <taxon>Tracheophyta</taxon>
        <taxon>Spermatophyta</taxon>
        <taxon>Magnoliopsida</taxon>
        <taxon>eudicotyledons</taxon>
        <taxon>Gunneridae</taxon>
        <taxon>Pentapetalae</taxon>
        <taxon>asterids</taxon>
        <taxon>lamiids</taxon>
        <taxon>Solanales</taxon>
        <taxon>Solanaceae</taxon>
        <taxon>Solanoideae</taxon>
        <taxon>Solaneae</taxon>
        <taxon>Solanum</taxon>
    </lineage>
</organism>
<proteinExistence type="predicted"/>
<feature type="compositionally biased region" description="Low complexity" evidence="1">
    <location>
        <begin position="285"/>
        <end position="309"/>
    </location>
</feature>
<dbReference type="PaxDb" id="4113-PGSC0003DMT400095097"/>
<dbReference type="InParanoid" id="M1DVK8"/>
<protein>
    <submittedName>
        <fullName evidence="2">Integrase core domain containing protein</fullName>
    </submittedName>
</protein>
<feature type="region of interest" description="Disordered" evidence="1">
    <location>
        <begin position="70"/>
        <end position="132"/>
    </location>
</feature>
<dbReference type="EnsemblPlants" id="PGSC0003DMT400095097">
    <property type="protein sequence ID" value="PGSC0003DMT400095097"/>
    <property type="gene ID" value="PGSC0003DMG400044668"/>
</dbReference>
<sequence>MVPKKQVTYSKRGKSKSVVPTFRLIDKDTDAEKDPTYILPAMRTSPTTPRATQNTSWQVVTDVVTVSHSDEENTLIGSPTSSSFGSEPAHASSFGSGFATGSGSHGQAASSEEATCSREVPVPRNYDRDPMAEEPNRWCVEGQWKIYLDARMQNQKEKAARLIIEERRVLTGILHTILDIHQIFYLHKCDWMARDHGTYSEEIMREFYASYAATLRGTLECRSGIVTNLIHAMGTLDIGLIRDEANVAAPCRGPQIDVPLGTDLVDAVEQMQGDEPAAPFHTDDASTSFSQAASQAPSSSRATPSSRASVVPLARVQKLEAQMSTLFHHVKPWMQKSIAESEARMEKRMATMVDQKTELDSFRADIDSIFATPTNEPEFAPTALSDDTVLDALFKEDTNAQPEPTRAYEEMRQQRVHESALGASSSISISEVVAMVGDDVSTTDGAVRVIESTIEGARLDDVGTTEGDPSVVPAGSGKSNAPTC</sequence>
<feature type="compositionally biased region" description="Polar residues" evidence="1">
    <location>
        <begin position="75"/>
        <end position="85"/>
    </location>
</feature>
<feature type="region of interest" description="Disordered" evidence="1">
    <location>
        <begin position="459"/>
        <end position="484"/>
    </location>
</feature>
<name>M1DVK8_SOLTU</name>
<dbReference type="HOGENOM" id="CLU_028647_4_0_1"/>
<accession>M1DVK8</accession>
<dbReference type="Proteomes" id="UP000011115">
    <property type="component" value="Unassembled WGS sequence"/>
</dbReference>
<reference evidence="2" key="2">
    <citation type="submission" date="2015-06" db="UniProtKB">
        <authorList>
            <consortium name="EnsemblPlants"/>
        </authorList>
    </citation>
    <scope>IDENTIFICATION</scope>
    <source>
        <strain evidence="2">DM1-3 516 R44</strain>
    </source>
</reference>
<evidence type="ECO:0000256" key="1">
    <source>
        <dbReference type="SAM" id="MobiDB-lite"/>
    </source>
</evidence>